<evidence type="ECO:0000313" key="4">
    <source>
        <dbReference type="Proteomes" id="UP000178953"/>
    </source>
</evidence>
<comment type="caution">
    <text evidence="3">The sequence shown here is derived from an EMBL/GenBank/DDBJ whole genome shotgun (WGS) entry which is preliminary data.</text>
</comment>
<keyword evidence="4" id="KW-1185">Reference proteome</keyword>
<feature type="chain" id="PRO_5030027182" description="Haemophore haem-binding domain-containing protein" evidence="1">
    <location>
        <begin position="36"/>
        <end position="127"/>
    </location>
</feature>
<gene>
    <name evidence="3" type="ORF">BEL07_03065</name>
</gene>
<dbReference type="GO" id="GO:0020037">
    <property type="term" value="F:heme binding"/>
    <property type="evidence" value="ECO:0007669"/>
    <property type="project" value="InterPro"/>
</dbReference>
<sequence>MNMTKSTVRRAVAGVVATGALSVMAGAVAVPTASAAPCTASGLATTASGVLGTAGGYLDAHPGANDALTKAANLPADQAESSVRAYFTAHPNEYVDLQNIVRPLKDLRGQCGVSVTPAQLAMLVDAL</sequence>
<dbReference type="OrthoDB" id="4728894at2"/>
<dbReference type="Pfam" id="PF16525">
    <property type="entry name" value="MHB"/>
    <property type="match status" value="1"/>
</dbReference>
<dbReference type="Gene3D" id="1.20.20.20">
    <property type="entry name" value="Haemophore, haem-binding domain"/>
    <property type="match status" value="1"/>
</dbReference>
<name>A0A1E8QA89_9MYCO</name>
<feature type="signal peptide" evidence="1">
    <location>
        <begin position="1"/>
        <end position="35"/>
    </location>
</feature>
<proteinExistence type="predicted"/>
<evidence type="ECO:0000256" key="1">
    <source>
        <dbReference type="SAM" id="SignalP"/>
    </source>
</evidence>
<accession>A0A1E8QA89</accession>
<dbReference type="InterPro" id="IPR006311">
    <property type="entry name" value="TAT_signal"/>
</dbReference>
<dbReference type="Proteomes" id="UP000178953">
    <property type="component" value="Unassembled WGS sequence"/>
</dbReference>
<dbReference type="NCBIfam" id="TIGR04529">
    <property type="entry name" value="MTB_hemophore"/>
    <property type="match status" value="1"/>
</dbReference>
<dbReference type="PROSITE" id="PS51318">
    <property type="entry name" value="TAT"/>
    <property type="match status" value="1"/>
</dbReference>
<dbReference type="AlphaFoldDB" id="A0A1E8QA89"/>
<organism evidence="3 4">
    <name type="scientific">Mycolicibacterium grossiae</name>
    <dbReference type="NCBI Taxonomy" id="1552759"/>
    <lineage>
        <taxon>Bacteria</taxon>
        <taxon>Bacillati</taxon>
        <taxon>Actinomycetota</taxon>
        <taxon>Actinomycetes</taxon>
        <taxon>Mycobacteriales</taxon>
        <taxon>Mycobacteriaceae</taxon>
        <taxon>Mycolicibacterium</taxon>
    </lineage>
</organism>
<dbReference type="EMBL" id="MCHX01000005">
    <property type="protein sequence ID" value="OFJ55171.1"/>
    <property type="molecule type" value="Genomic_DNA"/>
</dbReference>
<dbReference type="InterPro" id="IPR038378">
    <property type="entry name" value="MHB_sf"/>
</dbReference>
<dbReference type="InterPro" id="IPR032407">
    <property type="entry name" value="MHB"/>
</dbReference>
<evidence type="ECO:0000259" key="2">
    <source>
        <dbReference type="Pfam" id="PF16525"/>
    </source>
</evidence>
<reference evidence="3 4" key="1">
    <citation type="submission" date="2016-09" db="EMBL/GenBank/DDBJ databases">
        <title>genome sequence of Mycobacterium sp. 739 SCH.</title>
        <authorList>
            <person name="Greninger A.L."/>
            <person name="Qin X."/>
            <person name="Jerome K."/>
            <person name="Vora S."/>
            <person name="Quinn K."/>
        </authorList>
    </citation>
    <scope>NUCLEOTIDE SEQUENCE [LARGE SCALE GENOMIC DNA]</scope>
    <source>
        <strain evidence="3 4">SCH</strain>
    </source>
</reference>
<protein>
    <recommendedName>
        <fullName evidence="2">Haemophore haem-binding domain-containing protein</fullName>
    </recommendedName>
</protein>
<evidence type="ECO:0000313" key="3">
    <source>
        <dbReference type="EMBL" id="OFJ55171.1"/>
    </source>
</evidence>
<keyword evidence="1" id="KW-0732">Signal</keyword>
<feature type="domain" description="Haemophore haem-binding" evidence="2">
    <location>
        <begin position="37"/>
        <end position="112"/>
    </location>
</feature>